<dbReference type="eggNOG" id="KOG1594">
    <property type="taxonomic scope" value="Eukaryota"/>
</dbReference>
<organism evidence="10 11">
    <name type="scientific">Strigamia maritima</name>
    <name type="common">European centipede</name>
    <name type="synonym">Geophilus maritimus</name>
    <dbReference type="NCBI Taxonomy" id="126957"/>
    <lineage>
        <taxon>Eukaryota</taxon>
        <taxon>Metazoa</taxon>
        <taxon>Ecdysozoa</taxon>
        <taxon>Arthropoda</taxon>
        <taxon>Myriapoda</taxon>
        <taxon>Chilopoda</taxon>
        <taxon>Pleurostigmophora</taxon>
        <taxon>Geophilomorpha</taxon>
        <taxon>Linotaeniidae</taxon>
        <taxon>Strigamia</taxon>
    </lineage>
</organism>
<proteinExistence type="inferred from homology"/>
<evidence type="ECO:0000256" key="2">
    <source>
        <dbReference type="ARBA" id="ARBA00001712"/>
    </source>
</evidence>
<evidence type="ECO:0000313" key="11">
    <source>
        <dbReference type="Proteomes" id="UP000014500"/>
    </source>
</evidence>
<dbReference type="GO" id="GO:0004034">
    <property type="term" value="F:aldose 1-epimerase activity"/>
    <property type="evidence" value="ECO:0007669"/>
    <property type="project" value="UniProtKB-EC"/>
</dbReference>
<dbReference type="InterPro" id="IPR011013">
    <property type="entry name" value="Gal_mutarotase_sf_dom"/>
</dbReference>
<sequence length="282" mass="32021">MSSGGNVVVLDRGNNTTLTVHIHGATIVSWRVNNQEQLFVSKQAVFDCKKPIRGGIPVVFREISLAQFGHWNVGPQHGFARISRWNVEKPPTRLETGDVEVIFSLVDNEATRSVWNHGFKLTYRLLLREKELHLNVGVINTGANDFLFHVLLHTYLKVPDVSKCLIMGLHGCMYVDKARDGAVYQETREAVNIEEFTDRIYQNTPDEHIMNNVVGGRKMRIHKYNFPDTVIWNPWVERAREIADFGDDEYPNMVCVEAGRVSTPVHLPPGALFEASEVLQVM</sequence>
<comment type="similarity">
    <text evidence="4 7">Belongs to the glucose-6-phosphate 1-epimerase family.</text>
</comment>
<comment type="catalytic activity">
    <reaction evidence="2">
        <text>alpha-D-galactose = beta-D-galactose</text>
        <dbReference type="Rhea" id="RHEA:28675"/>
        <dbReference type="ChEBI" id="CHEBI:27667"/>
        <dbReference type="ChEBI" id="CHEBI:28061"/>
        <dbReference type="EC" id="5.1.3.3"/>
    </reaction>
    <physiologicalReaction direction="right-to-left" evidence="2">
        <dbReference type="Rhea" id="RHEA:28677"/>
    </physiologicalReaction>
</comment>
<evidence type="ECO:0000256" key="8">
    <source>
        <dbReference type="PIRSR" id="PIRSR016020-1"/>
    </source>
</evidence>
<evidence type="ECO:0000256" key="6">
    <source>
        <dbReference type="ARBA" id="ARBA00045743"/>
    </source>
</evidence>
<dbReference type="EnsemblMetazoa" id="SMAR008267-RA">
    <property type="protein sequence ID" value="SMAR008267-PA"/>
    <property type="gene ID" value="SMAR008267"/>
</dbReference>
<dbReference type="EC" id="5.1.3.15" evidence="7"/>
<evidence type="ECO:0000313" key="10">
    <source>
        <dbReference type="EnsemblMetazoa" id="SMAR008267-PA"/>
    </source>
</evidence>
<dbReference type="PANTHER" id="PTHR11122:SF13">
    <property type="entry name" value="GLUCOSE-6-PHOSPHATE 1-EPIMERASE"/>
    <property type="match status" value="1"/>
</dbReference>
<dbReference type="InterPro" id="IPR025532">
    <property type="entry name" value="G6P_1-epimerase"/>
</dbReference>
<dbReference type="EMBL" id="JH431831">
    <property type="status" value="NOT_ANNOTATED_CDS"/>
    <property type="molecule type" value="Genomic_DNA"/>
</dbReference>
<dbReference type="Pfam" id="PF01263">
    <property type="entry name" value="Aldose_epim"/>
    <property type="match status" value="1"/>
</dbReference>
<feature type="binding site" evidence="9">
    <location>
        <position position="76"/>
    </location>
    <ligand>
        <name>substrate</name>
    </ligand>
</feature>
<keyword evidence="5 7" id="KW-0413">Isomerase</keyword>
<protein>
    <recommendedName>
        <fullName evidence="7">glucose-6-phosphate 1-epimerase</fullName>
        <ecNumber evidence="7">5.1.3.15</ecNumber>
    </recommendedName>
</protein>
<evidence type="ECO:0000256" key="3">
    <source>
        <dbReference type="ARBA" id="ARBA00004947"/>
    </source>
</evidence>
<dbReference type="Proteomes" id="UP000014500">
    <property type="component" value="Unassembled WGS sequence"/>
</dbReference>
<dbReference type="HOGENOM" id="CLU_048345_1_0_1"/>
<evidence type="ECO:0000256" key="5">
    <source>
        <dbReference type="ARBA" id="ARBA00023235"/>
    </source>
</evidence>
<accession>T1J3U6</accession>
<evidence type="ECO:0000256" key="9">
    <source>
        <dbReference type="PIRSR" id="PIRSR016020-2"/>
    </source>
</evidence>
<evidence type="ECO:0000256" key="1">
    <source>
        <dbReference type="ARBA" id="ARBA00001096"/>
    </source>
</evidence>
<dbReference type="UniPathway" id="UPA00214"/>
<dbReference type="AlphaFoldDB" id="T1J3U6"/>
<evidence type="ECO:0000256" key="7">
    <source>
        <dbReference type="PIRNR" id="PIRNR016020"/>
    </source>
</evidence>
<feature type="binding site" evidence="9">
    <location>
        <position position="53"/>
    </location>
    <ligand>
        <name>substrate</name>
    </ligand>
</feature>
<reference evidence="10" key="2">
    <citation type="submission" date="2015-02" db="UniProtKB">
        <authorList>
            <consortium name="EnsemblMetazoa"/>
        </authorList>
    </citation>
    <scope>IDENTIFICATION</scope>
</reference>
<dbReference type="STRING" id="126957.T1J3U6"/>
<comment type="function">
    <text evidence="6">Mutarotase that catalyzes the interconversion of beta-D-galactose and alpha-D-galactose during galactose metabolism. Beta-D-galactose is metabolized in the liver into glucose 1-phosphate, the primary metabolic fuel, by the action of four enzymes that constitute the Leloir pathway: GALM, GALK1 (galactokinase), GALT (galactose-1-phosphate uridylyltransferase) and GALE (UDP-galactose-4'-epimerase). Involved in the maintenance of the equilibrium between the beta- and alpha-anomers of galactose, therefore ensuring a sufficient supply of the alpha-anomer for GALK1. Also active on D-glucose although shows a preference for galactose over glucose.</text>
</comment>
<dbReference type="Gene3D" id="2.70.98.10">
    <property type="match status" value="1"/>
</dbReference>
<comment type="pathway">
    <text evidence="3">Carbohydrate metabolism; galactose metabolism.</text>
</comment>
<dbReference type="CDD" id="cd09020">
    <property type="entry name" value="D-hex-6-P-epi_like"/>
    <property type="match status" value="1"/>
</dbReference>
<dbReference type="InterPro" id="IPR008183">
    <property type="entry name" value="Aldose_1/G6P_1-epimerase"/>
</dbReference>
<feature type="binding site" evidence="9">
    <location>
        <position position="81"/>
    </location>
    <ligand>
        <name>substrate</name>
    </ligand>
</feature>
<dbReference type="GO" id="GO:0005737">
    <property type="term" value="C:cytoplasm"/>
    <property type="evidence" value="ECO:0007669"/>
    <property type="project" value="TreeGrafter"/>
</dbReference>
<dbReference type="PIRSF" id="PIRSF016020">
    <property type="entry name" value="PHexose_mutarotase"/>
    <property type="match status" value="1"/>
</dbReference>
<name>T1J3U6_STRMM</name>
<dbReference type="OMA" id="TQALHSY"/>
<keyword evidence="11" id="KW-1185">Reference proteome</keyword>
<dbReference type="SUPFAM" id="SSF74650">
    <property type="entry name" value="Galactose mutarotase-like"/>
    <property type="match status" value="1"/>
</dbReference>
<dbReference type="GO" id="GO:0047938">
    <property type="term" value="F:glucose-6-phosphate 1-epimerase activity"/>
    <property type="evidence" value="ECO:0007669"/>
    <property type="project" value="UniProtKB-UniRule"/>
</dbReference>
<dbReference type="GO" id="GO:0030246">
    <property type="term" value="F:carbohydrate binding"/>
    <property type="evidence" value="ECO:0007669"/>
    <property type="project" value="UniProtKB-UniRule"/>
</dbReference>
<feature type="active site" evidence="8">
    <location>
        <position position="153"/>
    </location>
</feature>
<reference evidence="11" key="1">
    <citation type="submission" date="2011-05" db="EMBL/GenBank/DDBJ databases">
        <authorList>
            <person name="Richards S.R."/>
            <person name="Qu J."/>
            <person name="Jiang H."/>
            <person name="Jhangiani S.N."/>
            <person name="Agravi P."/>
            <person name="Goodspeed R."/>
            <person name="Gross S."/>
            <person name="Mandapat C."/>
            <person name="Jackson L."/>
            <person name="Mathew T."/>
            <person name="Pu L."/>
            <person name="Thornton R."/>
            <person name="Saada N."/>
            <person name="Wilczek-Boney K.B."/>
            <person name="Lee S."/>
            <person name="Kovar C."/>
            <person name="Wu Y."/>
            <person name="Scherer S.E."/>
            <person name="Worley K.C."/>
            <person name="Muzny D.M."/>
            <person name="Gibbs R."/>
        </authorList>
    </citation>
    <scope>NUCLEOTIDE SEQUENCE</scope>
    <source>
        <strain evidence="11">Brora</strain>
    </source>
</reference>
<dbReference type="PANTHER" id="PTHR11122">
    <property type="entry name" value="APOSPORY-ASSOCIATED PROTEIN C-RELATED"/>
    <property type="match status" value="1"/>
</dbReference>
<dbReference type="InterPro" id="IPR014718">
    <property type="entry name" value="GH-type_carb-bd"/>
</dbReference>
<comment type="catalytic activity">
    <reaction evidence="1">
        <text>alpha-D-glucose 6-phosphate = beta-D-glucose 6-phosphate</text>
        <dbReference type="Rhea" id="RHEA:16249"/>
        <dbReference type="ChEBI" id="CHEBI:58225"/>
        <dbReference type="ChEBI" id="CHEBI:58247"/>
        <dbReference type="EC" id="5.1.3.15"/>
    </reaction>
</comment>
<dbReference type="GO" id="GO:0006012">
    <property type="term" value="P:galactose metabolic process"/>
    <property type="evidence" value="ECO:0007669"/>
    <property type="project" value="UniProtKB-UniPathway"/>
</dbReference>
<evidence type="ECO:0000256" key="4">
    <source>
        <dbReference type="ARBA" id="ARBA00005866"/>
    </source>
</evidence>
<dbReference type="PhylomeDB" id="T1J3U6"/>
<feature type="active site" evidence="8">
    <location>
        <position position="257"/>
    </location>
</feature>